<dbReference type="Proteomes" id="UP001281761">
    <property type="component" value="Unassembled WGS sequence"/>
</dbReference>
<keyword evidence="4" id="KW-1185">Reference proteome</keyword>
<feature type="region of interest" description="Disordered" evidence="1">
    <location>
        <begin position="1"/>
        <end position="23"/>
    </location>
</feature>
<comment type="caution">
    <text evidence="3">The sequence shown here is derived from an EMBL/GenBank/DDBJ whole genome shotgun (WGS) entry which is preliminary data.</text>
</comment>
<keyword evidence="2" id="KW-0472">Membrane</keyword>
<keyword evidence="2" id="KW-0812">Transmembrane</keyword>
<name>A0ABQ9YGE1_9EUKA</name>
<sequence>MDPIPPTSEDPDTSQTNQANRTEPTLQQSIMQIAAQLANNPNSSEAQMDTYRLLSQHFPIKSYLYTGQHIILSKTCWICFLMIMAVVTSLALSSLFIQCSTKQSLDRIEYILNNQKEPLIHPQTPSHIKGNWDNKDPAEVFNGTYQGIQSFGTFFNTSLPEYYSCYSRSINDGIWRLTITSENYRGLSIGVIDDKHRHTLSTGKYYPKQGSVVFIPSDTTHFQQEHKVEARNIIAESGSQVSVELNMKKGRLDLFIDGQRQGTSLYSIPPIVRFAVGLHGRGRSFSVVGFEELVREKKDERREL</sequence>
<evidence type="ECO:0000256" key="2">
    <source>
        <dbReference type="SAM" id="Phobius"/>
    </source>
</evidence>
<proteinExistence type="predicted"/>
<evidence type="ECO:0000256" key="1">
    <source>
        <dbReference type="SAM" id="MobiDB-lite"/>
    </source>
</evidence>
<accession>A0ABQ9YGE1</accession>
<gene>
    <name evidence="3" type="ORF">BLNAU_2271</name>
</gene>
<evidence type="ECO:0000313" key="3">
    <source>
        <dbReference type="EMBL" id="KAK2962836.1"/>
    </source>
</evidence>
<organism evidence="3 4">
    <name type="scientific">Blattamonas nauphoetae</name>
    <dbReference type="NCBI Taxonomy" id="2049346"/>
    <lineage>
        <taxon>Eukaryota</taxon>
        <taxon>Metamonada</taxon>
        <taxon>Preaxostyla</taxon>
        <taxon>Oxymonadida</taxon>
        <taxon>Blattamonas</taxon>
    </lineage>
</organism>
<protein>
    <submittedName>
        <fullName evidence="3">Uncharacterized protein</fullName>
    </submittedName>
</protein>
<feature type="compositionally biased region" description="Polar residues" evidence="1">
    <location>
        <begin position="13"/>
        <end position="23"/>
    </location>
</feature>
<keyword evidence="2" id="KW-1133">Transmembrane helix</keyword>
<evidence type="ECO:0000313" key="4">
    <source>
        <dbReference type="Proteomes" id="UP001281761"/>
    </source>
</evidence>
<reference evidence="3 4" key="1">
    <citation type="journal article" date="2022" name="bioRxiv">
        <title>Genomics of Preaxostyla Flagellates Illuminates Evolutionary Transitions and the Path Towards Mitochondrial Loss.</title>
        <authorList>
            <person name="Novak L.V.F."/>
            <person name="Treitli S.C."/>
            <person name="Pyrih J."/>
            <person name="Halakuc P."/>
            <person name="Pipaliya S.V."/>
            <person name="Vacek V."/>
            <person name="Brzon O."/>
            <person name="Soukal P."/>
            <person name="Eme L."/>
            <person name="Dacks J.B."/>
            <person name="Karnkowska A."/>
            <person name="Elias M."/>
            <person name="Hampl V."/>
        </authorList>
    </citation>
    <scope>NUCLEOTIDE SEQUENCE [LARGE SCALE GENOMIC DNA]</scope>
    <source>
        <strain evidence="3">NAU3</strain>
        <tissue evidence="3">Gut</tissue>
    </source>
</reference>
<feature type="transmembrane region" description="Helical" evidence="2">
    <location>
        <begin position="76"/>
        <end position="97"/>
    </location>
</feature>
<dbReference type="EMBL" id="JARBJD010000009">
    <property type="protein sequence ID" value="KAK2962836.1"/>
    <property type="molecule type" value="Genomic_DNA"/>
</dbReference>